<keyword evidence="1" id="KW-1133">Transmembrane helix</keyword>
<dbReference type="Proteomes" id="UP000067689">
    <property type="component" value="Chromosome"/>
</dbReference>
<evidence type="ECO:0000256" key="1">
    <source>
        <dbReference type="SAM" id="Phobius"/>
    </source>
</evidence>
<proteinExistence type="predicted"/>
<feature type="transmembrane region" description="Helical" evidence="1">
    <location>
        <begin position="103"/>
        <end position="128"/>
    </location>
</feature>
<dbReference type="KEGG" id="aer:AERYTH_15105"/>
<sequence>MTRYLTICAVALPPLFTAALGLTHPAVLTVEDAAHWQMMHTVLLPVFPLLALGPWLVARQHDRAVGVVVGVLAYVYACFYTSLDILAGIAGGAIKDAEAGGLGIVFPIAGDLGAIGSYAYIAATALAVGVASRAGVVRALPGAVLTLVGSVMFWQEHVYRPWGVLSMVLLAAGWTWLVVATGPRAAAPSSPTPRSVGR</sequence>
<keyword evidence="3" id="KW-1185">Reference proteome</keyword>
<feature type="transmembrane region" description="Helical" evidence="1">
    <location>
        <begin position="64"/>
        <end position="83"/>
    </location>
</feature>
<feature type="transmembrane region" description="Helical" evidence="1">
    <location>
        <begin position="161"/>
        <end position="180"/>
    </location>
</feature>
<evidence type="ECO:0000313" key="2">
    <source>
        <dbReference type="EMBL" id="ALX05933.1"/>
    </source>
</evidence>
<keyword evidence="1" id="KW-0472">Membrane</keyword>
<keyword evidence="1" id="KW-0812">Transmembrane</keyword>
<accession>A0A0U4CZ83</accession>
<dbReference type="OrthoDB" id="3785831at2"/>
<protein>
    <submittedName>
        <fullName evidence="2">Uncharacterized protein</fullName>
    </submittedName>
</protein>
<dbReference type="AlphaFoldDB" id="A0A0U4CZ83"/>
<dbReference type="RefSeq" id="WP_144433813.1">
    <property type="nucleotide sequence ID" value="NZ_CP011502.1"/>
</dbReference>
<feature type="transmembrane region" description="Helical" evidence="1">
    <location>
        <begin position="135"/>
        <end position="155"/>
    </location>
</feature>
<evidence type="ECO:0000313" key="3">
    <source>
        <dbReference type="Proteomes" id="UP000067689"/>
    </source>
</evidence>
<name>A0A0U4CZ83_9ACTN</name>
<gene>
    <name evidence="2" type="ORF">AERYTH_15105</name>
</gene>
<feature type="transmembrane region" description="Helical" evidence="1">
    <location>
        <begin position="37"/>
        <end position="57"/>
    </location>
</feature>
<reference evidence="2 3" key="1">
    <citation type="journal article" date="1991" name="Int. J. Syst. Bacteriol.">
        <title>Description of the erythromycin-producing bacterium Arthrobacter sp. strain NRRL B-3381 as Aeromicrobium erythreum gen. nov., sp. nov.</title>
        <authorList>
            <person name="Miller E.S."/>
            <person name="Woese C.R."/>
            <person name="Brenner S."/>
        </authorList>
    </citation>
    <scope>NUCLEOTIDE SEQUENCE [LARGE SCALE GENOMIC DNA]</scope>
    <source>
        <strain evidence="2 3">AR18</strain>
    </source>
</reference>
<dbReference type="EMBL" id="CP011502">
    <property type="protein sequence ID" value="ALX05933.1"/>
    <property type="molecule type" value="Genomic_DNA"/>
</dbReference>
<organism evidence="2 3">
    <name type="scientific">Aeromicrobium erythreum</name>
    <dbReference type="NCBI Taxonomy" id="2041"/>
    <lineage>
        <taxon>Bacteria</taxon>
        <taxon>Bacillati</taxon>
        <taxon>Actinomycetota</taxon>
        <taxon>Actinomycetes</taxon>
        <taxon>Propionibacteriales</taxon>
        <taxon>Nocardioidaceae</taxon>
        <taxon>Aeromicrobium</taxon>
    </lineage>
</organism>